<name>A0A8R7QCM8_TRIUA</name>
<evidence type="ECO:0000313" key="2">
    <source>
        <dbReference type="Proteomes" id="UP000015106"/>
    </source>
</evidence>
<evidence type="ECO:0000313" key="1">
    <source>
        <dbReference type="EnsemblPlants" id="TuG1812G0500002468.01.T02.cds345620"/>
    </source>
</evidence>
<accession>A0A8R7QCM8</accession>
<proteinExistence type="predicted"/>
<reference evidence="1" key="3">
    <citation type="submission" date="2022-06" db="UniProtKB">
        <authorList>
            <consortium name="EnsemblPlants"/>
        </authorList>
    </citation>
    <scope>IDENTIFICATION</scope>
</reference>
<keyword evidence="2" id="KW-1185">Reference proteome</keyword>
<dbReference type="EnsemblPlants" id="TuG1812G0500002468.01.T02">
    <property type="protein sequence ID" value="TuG1812G0500002468.01.T02.cds345620"/>
    <property type="gene ID" value="TuG1812G0500002468.01"/>
</dbReference>
<dbReference type="AlphaFoldDB" id="A0A8R7QCM8"/>
<organism evidence="1 2">
    <name type="scientific">Triticum urartu</name>
    <name type="common">Red wild einkorn</name>
    <name type="synonym">Crithodium urartu</name>
    <dbReference type="NCBI Taxonomy" id="4572"/>
    <lineage>
        <taxon>Eukaryota</taxon>
        <taxon>Viridiplantae</taxon>
        <taxon>Streptophyta</taxon>
        <taxon>Embryophyta</taxon>
        <taxon>Tracheophyta</taxon>
        <taxon>Spermatophyta</taxon>
        <taxon>Magnoliopsida</taxon>
        <taxon>Liliopsida</taxon>
        <taxon>Poales</taxon>
        <taxon>Poaceae</taxon>
        <taxon>BOP clade</taxon>
        <taxon>Pooideae</taxon>
        <taxon>Triticodae</taxon>
        <taxon>Triticeae</taxon>
        <taxon>Triticinae</taxon>
        <taxon>Triticum</taxon>
    </lineage>
</organism>
<protein>
    <submittedName>
        <fullName evidence="1">Uncharacterized protein</fullName>
    </submittedName>
</protein>
<reference evidence="2" key="1">
    <citation type="journal article" date="2013" name="Nature">
        <title>Draft genome of the wheat A-genome progenitor Triticum urartu.</title>
        <authorList>
            <person name="Ling H.Q."/>
            <person name="Zhao S."/>
            <person name="Liu D."/>
            <person name="Wang J."/>
            <person name="Sun H."/>
            <person name="Zhang C."/>
            <person name="Fan H."/>
            <person name="Li D."/>
            <person name="Dong L."/>
            <person name="Tao Y."/>
            <person name="Gao C."/>
            <person name="Wu H."/>
            <person name="Li Y."/>
            <person name="Cui Y."/>
            <person name="Guo X."/>
            <person name="Zheng S."/>
            <person name="Wang B."/>
            <person name="Yu K."/>
            <person name="Liang Q."/>
            <person name="Yang W."/>
            <person name="Lou X."/>
            <person name="Chen J."/>
            <person name="Feng M."/>
            <person name="Jian J."/>
            <person name="Zhang X."/>
            <person name="Luo G."/>
            <person name="Jiang Y."/>
            <person name="Liu J."/>
            <person name="Wang Z."/>
            <person name="Sha Y."/>
            <person name="Zhang B."/>
            <person name="Wu H."/>
            <person name="Tang D."/>
            <person name="Shen Q."/>
            <person name="Xue P."/>
            <person name="Zou S."/>
            <person name="Wang X."/>
            <person name="Liu X."/>
            <person name="Wang F."/>
            <person name="Yang Y."/>
            <person name="An X."/>
            <person name="Dong Z."/>
            <person name="Zhang K."/>
            <person name="Zhang X."/>
            <person name="Luo M.C."/>
            <person name="Dvorak J."/>
            <person name="Tong Y."/>
            <person name="Wang J."/>
            <person name="Yang H."/>
            <person name="Li Z."/>
            <person name="Wang D."/>
            <person name="Zhang A."/>
            <person name="Wang J."/>
        </authorList>
    </citation>
    <scope>NUCLEOTIDE SEQUENCE</scope>
    <source>
        <strain evidence="2">cv. G1812</strain>
    </source>
</reference>
<reference evidence="1" key="2">
    <citation type="submission" date="2018-03" db="EMBL/GenBank/DDBJ databases">
        <title>The Triticum urartu genome reveals the dynamic nature of wheat genome evolution.</title>
        <authorList>
            <person name="Ling H."/>
            <person name="Ma B."/>
            <person name="Shi X."/>
            <person name="Liu H."/>
            <person name="Dong L."/>
            <person name="Sun H."/>
            <person name="Cao Y."/>
            <person name="Gao Q."/>
            <person name="Zheng S."/>
            <person name="Li Y."/>
            <person name="Yu Y."/>
            <person name="Du H."/>
            <person name="Qi M."/>
            <person name="Li Y."/>
            <person name="Yu H."/>
            <person name="Cui Y."/>
            <person name="Wang N."/>
            <person name="Chen C."/>
            <person name="Wu H."/>
            <person name="Zhao Y."/>
            <person name="Zhang J."/>
            <person name="Li Y."/>
            <person name="Zhou W."/>
            <person name="Zhang B."/>
            <person name="Hu W."/>
            <person name="Eijk M."/>
            <person name="Tang J."/>
            <person name="Witsenboer H."/>
            <person name="Zhao S."/>
            <person name="Li Z."/>
            <person name="Zhang A."/>
            <person name="Wang D."/>
            <person name="Liang C."/>
        </authorList>
    </citation>
    <scope>NUCLEOTIDE SEQUENCE [LARGE SCALE GENOMIC DNA]</scope>
    <source>
        <strain evidence="1">cv. G1812</strain>
    </source>
</reference>
<dbReference type="Gramene" id="TuG1812G0500002468.01.T02">
    <property type="protein sequence ID" value="TuG1812G0500002468.01.T02.cds345620"/>
    <property type="gene ID" value="TuG1812G0500002468.01"/>
</dbReference>
<sequence length="148" mass="15629">MATIVNTMEEEPMLAVVRSTAQLAWADAGAEVADPEVARLCAEAQQHVLAGRWLDMASLMLASADLLLLSPSAPNKGQASPPLSLLRPLLAESLLAYPMLLCVAADLECILTVICNLVTKVGSEDEALGIAKLICAKLTHQLGEKPTL</sequence>
<dbReference type="Proteomes" id="UP000015106">
    <property type="component" value="Chromosome 5"/>
</dbReference>